<evidence type="ECO:0000313" key="15">
    <source>
        <dbReference type="EnsemblMetazoa" id="HelroP156059"/>
    </source>
</evidence>
<dbReference type="eggNOG" id="KOG1800">
    <property type="taxonomic scope" value="Eukaryota"/>
</dbReference>
<dbReference type="OrthoDB" id="333024at2759"/>
<dbReference type="AlphaFoldDB" id="T1ELR2"/>
<proteinExistence type="inferred from homology"/>
<dbReference type="Gene3D" id="3.40.50.720">
    <property type="entry name" value="NAD(P)-binding Rossmann-like Domain"/>
    <property type="match status" value="1"/>
</dbReference>
<reference evidence="16" key="1">
    <citation type="submission" date="2012-12" db="EMBL/GenBank/DDBJ databases">
        <authorList>
            <person name="Hellsten U."/>
            <person name="Grimwood J."/>
            <person name="Chapman J.A."/>
            <person name="Shapiro H."/>
            <person name="Aerts A."/>
            <person name="Otillar R.P."/>
            <person name="Terry A.Y."/>
            <person name="Boore J.L."/>
            <person name="Simakov O."/>
            <person name="Marletaz F."/>
            <person name="Cho S.-J."/>
            <person name="Edsinger-Gonzales E."/>
            <person name="Havlak P."/>
            <person name="Kuo D.-H."/>
            <person name="Larsson T."/>
            <person name="Lv J."/>
            <person name="Arendt D."/>
            <person name="Savage R."/>
            <person name="Osoegawa K."/>
            <person name="de Jong P."/>
            <person name="Lindberg D.R."/>
            <person name="Seaver E.C."/>
            <person name="Weisblat D.A."/>
            <person name="Putnam N.H."/>
            <person name="Grigoriev I.V."/>
            <person name="Rokhsar D.S."/>
        </authorList>
    </citation>
    <scope>NUCLEOTIDE SEQUENCE</scope>
</reference>
<organism evidence="15 16">
    <name type="scientific">Helobdella robusta</name>
    <name type="common">Californian leech</name>
    <dbReference type="NCBI Taxonomy" id="6412"/>
    <lineage>
        <taxon>Eukaryota</taxon>
        <taxon>Metazoa</taxon>
        <taxon>Spiralia</taxon>
        <taxon>Lophotrochozoa</taxon>
        <taxon>Annelida</taxon>
        <taxon>Clitellata</taxon>
        <taxon>Hirudinea</taxon>
        <taxon>Rhynchobdellida</taxon>
        <taxon>Glossiphoniidae</taxon>
        <taxon>Helobdella</taxon>
    </lineage>
</organism>
<dbReference type="GO" id="GO:0005739">
    <property type="term" value="C:mitochondrion"/>
    <property type="evidence" value="ECO:0000318"/>
    <property type="project" value="GO_Central"/>
</dbReference>
<comment type="catalytic activity">
    <reaction evidence="10 11">
        <text>2 reduced [adrenodoxin] + NADP(+) + H(+) = 2 oxidized [adrenodoxin] + NADPH</text>
        <dbReference type="Rhea" id="RHEA:42312"/>
        <dbReference type="Rhea" id="RHEA-COMP:9998"/>
        <dbReference type="Rhea" id="RHEA-COMP:9999"/>
        <dbReference type="ChEBI" id="CHEBI:15378"/>
        <dbReference type="ChEBI" id="CHEBI:33737"/>
        <dbReference type="ChEBI" id="CHEBI:33738"/>
        <dbReference type="ChEBI" id="CHEBI:57783"/>
        <dbReference type="ChEBI" id="CHEBI:58349"/>
        <dbReference type="EC" id="1.18.1.6"/>
    </reaction>
</comment>
<evidence type="ECO:0000256" key="11">
    <source>
        <dbReference type="PIRNR" id="PIRNR000362"/>
    </source>
</evidence>
<dbReference type="EMBL" id="AMQM01001613">
    <property type="status" value="NOT_ANNOTATED_CDS"/>
    <property type="molecule type" value="Genomic_DNA"/>
</dbReference>
<feature type="binding site" evidence="13">
    <location>
        <position position="371"/>
    </location>
    <ligand>
        <name>NADP(+)</name>
        <dbReference type="ChEBI" id="CHEBI:58349"/>
    </ligand>
</feature>
<name>T1ELR2_HELRO</name>
<feature type="binding site" evidence="13">
    <location>
        <begin position="173"/>
        <end position="176"/>
    </location>
    <ligand>
        <name>NADP(+)</name>
        <dbReference type="ChEBI" id="CHEBI:58349"/>
    </ligand>
</feature>
<protein>
    <recommendedName>
        <fullName evidence="5 11">NADPH:adrenodoxin oxidoreductase, mitochondrial</fullName>
        <ecNumber evidence="4 11">1.18.1.6</ecNumber>
    </recommendedName>
</protein>
<reference evidence="15" key="3">
    <citation type="submission" date="2015-06" db="UniProtKB">
        <authorList>
            <consortium name="EnsemblMetazoa"/>
        </authorList>
    </citation>
    <scope>IDENTIFICATION</scope>
</reference>
<sequence length="447" mass="49677">MASNKSRILVLMNLKRFLSSFRSVHRIAIIGAGPGGFYAAQQICKAKNIPSVEVDIFEKFPVPFGLVRYGVAPDHPEVKNVTNTFTKIVESLNVNFYGNMVFGKNLSLKDLKKCYSGVILSYGSSIDKHFNIPGEKLNGVLPASDFVNWYNGTPGYRNVNMNFNADSCVILGQGNVAIDVARILLSPISALEKTDIANYALEKLSESKIKVVYLVGRRGPIQASFTVSEFREISKLSNCRLLLNKSDFAYIRENAQSIPTSKKRLVEFQIKKVSEDENVERTGNITKGLHILFKRSPLKFVNDVRDPTSVASVLFSVNMLPVIKSIGYKSQQLDPEVPFDEERGLVPNHLGRVLGKKGLYCSGWLKTGPVGVLVSTMNSAFETGKSVVEDIKSASDALFAEKGLVTFDDWKILNEIEIKRGLERGKSREKLTEIAEMLQTLNKKSHD</sequence>
<dbReference type="RefSeq" id="XP_009027480.1">
    <property type="nucleotide sequence ID" value="XM_009029232.1"/>
</dbReference>
<dbReference type="Pfam" id="PF13450">
    <property type="entry name" value="NAD_binding_8"/>
    <property type="match status" value="1"/>
</dbReference>
<dbReference type="GO" id="GO:0004324">
    <property type="term" value="F:ferredoxin-NADP+ reductase activity"/>
    <property type="evidence" value="ECO:0000318"/>
    <property type="project" value="GO_Central"/>
</dbReference>
<dbReference type="PIRSF" id="PIRSF000362">
    <property type="entry name" value="FNR"/>
    <property type="match status" value="1"/>
</dbReference>
<dbReference type="FunCoup" id="T1ELR2">
    <property type="interactions" value="1345"/>
</dbReference>
<dbReference type="SUPFAM" id="SSF51971">
    <property type="entry name" value="Nucleotide-binding domain"/>
    <property type="match status" value="1"/>
</dbReference>
<dbReference type="Proteomes" id="UP000015101">
    <property type="component" value="Unassembled WGS sequence"/>
</dbReference>
<evidence type="ECO:0000256" key="9">
    <source>
        <dbReference type="ARBA" id="ARBA00023002"/>
    </source>
</evidence>
<evidence type="ECO:0000256" key="2">
    <source>
        <dbReference type="ARBA" id="ARBA00004731"/>
    </source>
</evidence>
<evidence type="ECO:0000313" key="14">
    <source>
        <dbReference type="EMBL" id="ESN94409.1"/>
    </source>
</evidence>
<feature type="binding site" evidence="12">
    <location>
        <position position="364"/>
    </location>
    <ligand>
        <name>FAD</name>
        <dbReference type="ChEBI" id="CHEBI:57692"/>
    </ligand>
</feature>
<dbReference type="KEGG" id="hro:HELRODRAFT_156059"/>
<feature type="binding site" evidence="12">
    <location>
        <position position="66"/>
    </location>
    <ligand>
        <name>FAD</name>
        <dbReference type="ChEBI" id="CHEBI:57692"/>
    </ligand>
</feature>
<dbReference type="PANTHER" id="PTHR48467">
    <property type="entry name" value="GLUTAMATE SYNTHASE 1 [NADH], CHLOROPLASTIC-LIKE"/>
    <property type="match status" value="1"/>
</dbReference>
<keyword evidence="11" id="KW-0496">Mitochondrion</keyword>
<comment type="similarity">
    <text evidence="3 11">Belongs to the ferredoxin--NADP reductase type 1 family.</text>
</comment>
<dbReference type="InParanoid" id="T1ELR2"/>
<dbReference type="InterPro" id="IPR021163">
    <property type="entry name" value="Ferredox_Rdtase_adrenod"/>
</dbReference>
<dbReference type="EMBL" id="KB097571">
    <property type="protein sequence ID" value="ESN94409.1"/>
    <property type="molecule type" value="Genomic_DNA"/>
</dbReference>
<comment type="subcellular location">
    <subcellularLocation>
        <location evidence="11">Mitochondrion</location>
    </subcellularLocation>
</comment>
<keyword evidence="16" id="KW-1185">Reference proteome</keyword>
<dbReference type="PRINTS" id="PR00419">
    <property type="entry name" value="ADXRDTASE"/>
</dbReference>
<dbReference type="Gene3D" id="3.50.50.60">
    <property type="entry name" value="FAD/NAD(P)-binding domain"/>
    <property type="match status" value="1"/>
</dbReference>
<dbReference type="GO" id="GO:0008203">
    <property type="term" value="P:cholesterol metabolic process"/>
    <property type="evidence" value="ECO:0007669"/>
    <property type="project" value="UniProtKB-UniPathway"/>
</dbReference>
<accession>T1ELR2</accession>
<evidence type="ECO:0000256" key="10">
    <source>
        <dbReference type="ARBA" id="ARBA00048933"/>
    </source>
</evidence>
<reference evidence="14 16" key="2">
    <citation type="journal article" date="2013" name="Nature">
        <title>Insights into bilaterian evolution from three spiralian genomes.</title>
        <authorList>
            <person name="Simakov O."/>
            <person name="Marletaz F."/>
            <person name="Cho S.J."/>
            <person name="Edsinger-Gonzales E."/>
            <person name="Havlak P."/>
            <person name="Hellsten U."/>
            <person name="Kuo D.H."/>
            <person name="Larsson T."/>
            <person name="Lv J."/>
            <person name="Arendt D."/>
            <person name="Savage R."/>
            <person name="Osoegawa K."/>
            <person name="de Jong P."/>
            <person name="Grimwood J."/>
            <person name="Chapman J.A."/>
            <person name="Shapiro H."/>
            <person name="Aerts A."/>
            <person name="Otillar R.P."/>
            <person name="Terry A.Y."/>
            <person name="Boore J.L."/>
            <person name="Grigoriev I.V."/>
            <person name="Lindberg D.R."/>
            <person name="Seaver E.C."/>
            <person name="Weisblat D.A."/>
            <person name="Putnam N.H."/>
            <person name="Rokhsar D.S."/>
        </authorList>
    </citation>
    <scope>NUCLEOTIDE SEQUENCE</scope>
</reference>
<evidence type="ECO:0000313" key="16">
    <source>
        <dbReference type="Proteomes" id="UP000015101"/>
    </source>
</evidence>
<comment type="pathway">
    <text evidence="2">Steroid metabolism; cholesterol metabolism.</text>
</comment>
<evidence type="ECO:0000256" key="7">
    <source>
        <dbReference type="ARBA" id="ARBA00022827"/>
    </source>
</evidence>
<keyword evidence="9 11" id="KW-0560">Oxidoreductase</keyword>
<feature type="binding site" evidence="12">
    <location>
        <position position="58"/>
    </location>
    <ligand>
        <name>FAD</name>
        <dbReference type="ChEBI" id="CHEBI:57692"/>
    </ligand>
</feature>
<dbReference type="GeneID" id="20197512"/>
<gene>
    <name evidence="15" type="primary">20197512</name>
    <name evidence="14" type="ORF">HELRODRAFT_156059</name>
</gene>
<dbReference type="EnsemblMetazoa" id="HelroT156059">
    <property type="protein sequence ID" value="HelroP156059"/>
    <property type="gene ID" value="HelroG156059"/>
</dbReference>
<dbReference type="GO" id="GO:0006694">
    <property type="term" value="P:steroid biosynthetic process"/>
    <property type="evidence" value="ECO:0000318"/>
    <property type="project" value="GO_Central"/>
</dbReference>
<dbReference type="HOGENOM" id="CLU_024722_3_1_1"/>
<dbReference type="EMBL" id="AMQM01001612">
    <property type="status" value="NOT_ANNOTATED_CDS"/>
    <property type="molecule type" value="Genomic_DNA"/>
</dbReference>
<evidence type="ECO:0000256" key="6">
    <source>
        <dbReference type="ARBA" id="ARBA00022630"/>
    </source>
</evidence>
<comment type="cofactor">
    <cofactor evidence="1 11 12">
        <name>FAD</name>
        <dbReference type="ChEBI" id="CHEBI:57692"/>
    </cofactor>
</comment>
<keyword evidence="8 11" id="KW-0521">NADP</keyword>
<evidence type="ECO:0000256" key="5">
    <source>
        <dbReference type="ARBA" id="ARBA00016287"/>
    </source>
</evidence>
<evidence type="ECO:0000256" key="13">
    <source>
        <dbReference type="PIRSR" id="PIRSR000362-2"/>
    </source>
</evidence>
<feature type="binding site" evidence="13">
    <location>
        <position position="229"/>
    </location>
    <ligand>
        <name>NADP(+)</name>
        <dbReference type="ChEBI" id="CHEBI:58349"/>
    </ligand>
</feature>
<dbReference type="InterPro" id="IPR036188">
    <property type="entry name" value="FAD/NAD-bd_sf"/>
</dbReference>
<dbReference type="InterPro" id="IPR055275">
    <property type="entry name" value="Ferredox_Rdtase"/>
</dbReference>
<dbReference type="OMA" id="RFNFIGN"/>
<dbReference type="UniPathway" id="UPA00296"/>
<evidence type="ECO:0000256" key="8">
    <source>
        <dbReference type="ARBA" id="ARBA00022857"/>
    </source>
</evidence>
<dbReference type="STRING" id="6412.T1ELR2"/>
<evidence type="ECO:0000256" key="3">
    <source>
        <dbReference type="ARBA" id="ARBA00008312"/>
    </source>
</evidence>
<dbReference type="CTD" id="20197512"/>
<keyword evidence="6 11" id="KW-0285">Flavoprotein</keyword>
<feature type="binding site" evidence="13">
    <location>
        <begin position="217"/>
        <end position="218"/>
    </location>
    <ligand>
        <name>NADP(+)</name>
        <dbReference type="ChEBI" id="CHEBI:58349"/>
    </ligand>
</feature>
<evidence type="ECO:0000256" key="4">
    <source>
        <dbReference type="ARBA" id="ARBA00013219"/>
    </source>
</evidence>
<evidence type="ECO:0000256" key="12">
    <source>
        <dbReference type="PIRSR" id="PIRSR000362-1"/>
    </source>
</evidence>
<dbReference type="EC" id="1.18.1.6" evidence="4 11"/>
<evidence type="ECO:0000256" key="1">
    <source>
        <dbReference type="ARBA" id="ARBA00001974"/>
    </source>
</evidence>
<dbReference type="PANTHER" id="PTHR48467:SF1">
    <property type="entry name" value="GLUTAMATE SYNTHASE 1 [NADH], CHLOROPLASTIC-LIKE"/>
    <property type="match status" value="1"/>
</dbReference>
<keyword evidence="7 11" id="KW-0274">FAD</keyword>